<evidence type="ECO:0000259" key="1">
    <source>
        <dbReference type="Pfam" id="PF14911"/>
    </source>
</evidence>
<dbReference type="EMBL" id="JAODUO010000070">
    <property type="protein sequence ID" value="KAK2190755.1"/>
    <property type="molecule type" value="Genomic_DNA"/>
</dbReference>
<protein>
    <recommendedName>
        <fullName evidence="1">MMS22-like C-terminal domain-containing protein</fullName>
    </recommendedName>
</protein>
<dbReference type="InterPro" id="IPR042320">
    <property type="entry name" value="MMS22-like"/>
</dbReference>
<comment type="caution">
    <text evidence="2">The sequence shown here is derived from an EMBL/GenBank/DDBJ whole genome shotgun (WGS) entry which is preliminary data.</text>
</comment>
<dbReference type="GO" id="GO:0043596">
    <property type="term" value="C:nuclear replication fork"/>
    <property type="evidence" value="ECO:0007669"/>
    <property type="project" value="TreeGrafter"/>
</dbReference>
<keyword evidence="3" id="KW-1185">Reference proteome</keyword>
<dbReference type="Pfam" id="PF14911">
    <property type="entry name" value="MMS22L_C"/>
    <property type="match status" value="1"/>
</dbReference>
<evidence type="ECO:0000313" key="2">
    <source>
        <dbReference type="EMBL" id="KAK2190755.1"/>
    </source>
</evidence>
<dbReference type="InterPro" id="IPR029424">
    <property type="entry name" value="MMS22L_C"/>
</dbReference>
<evidence type="ECO:0000313" key="3">
    <source>
        <dbReference type="Proteomes" id="UP001209878"/>
    </source>
</evidence>
<dbReference type="PANTHER" id="PTHR28547:SF1">
    <property type="entry name" value="PROTEIN MMS22-LIKE"/>
    <property type="match status" value="1"/>
</dbReference>
<feature type="domain" description="MMS22-like C-terminal" evidence="1">
    <location>
        <begin position="297"/>
        <end position="386"/>
    </location>
</feature>
<accession>A0AAD9P9W3</accession>
<organism evidence="2 3">
    <name type="scientific">Ridgeia piscesae</name>
    <name type="common">Tubeworm</name>
    <dbReference type="NCBI Taxonomy" id="27915"/>
    <lineage>
        <taxon>Eukaryota</taxon>
        <taxon>Metazoa</taxon>
        <taxon>Spiralia</taxon>
        <taxon>Lophotrochozoa</taxon>
        <taxon>Annelida</taxon>
        <taxon>Polychaeta</taxon>
        <taxon>Sedentaria</taxon>
        <taxon>Canalipalpata</taxon>
        <taxon>Sabellida</taxon>
        <taxon>Siboglinidae</taxon>
        <taxon>Ridgeia</taxon>
    </lineage>
</organism>
<gene>
    <name evidence="2" type="ORF">NP493_71g05042</name>
</gene>
<dbReference type="GO" id="GO:0000724">
    <property type="term" value="P:double-strand break repair via homologous recombination"/>
    <property type="evidence" value="ECO:0007669"/>
    <property type="project" value="InterPro"/>
</dbReference>
<sequence>MFYVDSLLDVMDTSTLYLHQHQLLGVGLCDLLHCCRVSHLTALLDLVHSLLIRHRIVYKRASVGHDKTQPGDNNSVLLYCRAFLPVCEGAQQYPDTPTPTGDLAAGFTLLLCHSPPGGQTGVRETVKDCFLHFGCSEHVNATISCRYLCHMMPNKDVMSQLEVALANHESRLIQAWLQCSCLLPTDTSMLQELTRLVLKLGSVQQIFSKADIDTTNSSDDLKSKTEMRCEIERYLQGVPGCVSVVLKTSSMALHHNICLLTGWLVRHCAAILYVKTSLSESCRVVPVPDSEGLRLFFLQMMLEAARDHPETTDRTALAETLKGFLAHMKGSHGRVLKVLESVSVLCPSIVVDVIAAMTQAVKTSESLRGVGVDKELRLAYHSVLKNLGSHGNEEWSSLLLDS</sequence>
<dbReference type="PANTHER" id="PTHR28547">
    <property type="entry name" value="PROTEIN MMS22-LIKE"/>
    <property type="match status" value="1"/>
</dbReference>
<proteinExistence type="predicted"/>
<reference evidence="2" key="1">
    <citation type="journal article" date="2023" name="Mol. Biol. Evol.">
        <title>Third-Generation Sequencing Reveals the Adaptive Role of the Epigenome in Three Deep-Sea Polychaetes.</title>
        <authorList>
            <person name="Perez M."/>
            <person name="Aroh O."/>
            <person name="Sun Y."/>
            <person name="Lan Y."/>
            <person name="Juniper S.K."/>
            <person name="Young C.R."/>
            <person name="Angers B."/>
            <person name="Qian P.Y."/>
        </authorList>
    </citation>
    <scope>NUCLEOTIDE SEQUENCE</scope>
    <source>
        <strain evidence="2">R07B-5</strain>
    </source>
</reference>
<dbReference type="GO" id="GO:0031297">
    <property type="term" value="P:replication fork processing"/>
    <property type="evidence" value="ECO:0007669"/>
    <property type="project" value="InterPro"/>
</dbReference>
<dbReference type="Proteomes" id="UP001209878">
    <property type="component" value="Unassembled WGS sequence"/>
</dbReference>
<name>A0AAD9P9W3_RIDPI</name>
<dbReference type="AlphaFoldDB" id="A0AAD9P9W3"/>